<protein>
    <submittedName>
        <fullName evidence="5">RNA-binding protein 24-like protein</fullName>
    </submittedName>
</protein>
<evidence type="ECO:0000259" key="4">
    <source>
        <dbReference type="PROSITE" id="PS50102"/>
    </source>
</evidence>
<feature type="region of interest" description="Disordered" evidence="3">
    <location>
        <begin position="237"/>
        <end position="278"/>
    </location>
</feature>
<evidence type="ECO:0000256" key="3">
    <source>
        <dbReference type="SAM" id="MobiDB-lite"/>
    </source>
</evidence>
<feature type="domain" description="RRM" evidence="4">
    <location>
        <begin position="27"/>
        <end position="104"/>
    </location>
</feature>
<gene>
    <name evidence="5" type="ORF">FCM35_KLT04545</name>
</gene>
<dbReference type="PROSITE" id="PS50102">
    <property type="entry name" value="RRM"/>
    <property type="match status" value="1"/>
</dbReference>
<dbReference type="PANTHER" id="PTHR11176">
    <property type="entry name" value="BOULE-RELATED"/>
    <property type="match status" value="1"/>
</dbReference>
<evidence type="ECO:0000313" key="5">
    <source>
        <dbReference type="EMBL" id="KAF3331191.1"/>
    </source>
</evidence>
<dbReference type="Pfam" id="PF00076">
    <property type="entry name" value="RRM_1"/>
    <property type="match status" value="1"/>
</dbReference>
<accession>A0A833R7F0</accession>
<keyword evidence="1 2" id="KW-0694">RNA-binding</keyword>
<dbReference type="InterPro" id="IPR035979">
    <property type="entry name" value="RBD_domain_sf"/>
</dbReference>
<dbReference type="CDD" id="cd12384">
    <property type="entry name" value="RRM_RBM24_RBM38_like"/>
    <property type="match status" value="1"/>
</dbReference>
<feature type="region of interest" description="Disordered" evidence="3">
    <location>
        <begin position="180"/>
        <end position="212"/>
    </location>
</feature>
<feature type="compositionally biased region" description="Pro residues" evidence="3">
    <location>
        <begin position="244"/>
        <end position="255"/>
    </location>
</feature>
<evidence type="ECO:0000313" key="6">
    <source>
        <dbReference type="Proteomes" id="UP000623129"/>
    </source>
</evidence>
<dbReference type="SMART" id="SM00360">
    <property type="entry name" value="RRM"/>
    <property type="match status" value="1"/>
</dbReference>
<dbReference type="SUPFAM" id="SSF54928">
    <property type="entry name" value="RNA-binding domain, RBD"/>
    <property type="match status" value="1"/>
</dbReference>
<name>A0A833R7F0_9POAL</name>
<dbReference type="AlphaFoldDB" id="A0A833R7F0"/>
<keyword evidence="6" id="KW-1185">Reference proteome</keyword>
<dbReference type="OrthoDB" id="439808at2759"/>
<proteinExistence type="predicted"/>
<reference evidence="5" key="1">
    <citation type="submission" date="2020-01" db="EMBL/GenBank/DDBJ databases">
        <title>Genome sequence of Kobresia littledalei, the first chromosome-level genome in the family Cyperaceae.</title>
        <authorList>
            <person name="Qu G."/>
        </authorList>
    </citation>
    <scope>NUCLEOTIDE SEQUENCE</scope>
    <source>
        <strain evidence="5">C.B.Clarke</strain>
        <tissue evidence="5">Leaf</tissue>
    </source>
</reference>
<comment type="caution">
    <text evidence="5">The sequence shown here is derived from an EMBL/GenBank/DDBJ whole genome shotgun (WGS) entry which is preliminary data.</text>
</comment>
<dbReference type="PANTHER" id="PTHR11176:SF23">
    <property type="entry name" value="RNA-BINDING (RRM_RBD_RNP MOTIFS) FAMILY PROTEIN"/>
    <property type="match status" value="1"/>
</dbReference>
<organism evidence="5 6">
    <name type="scientific">Carex littledalei</name>
    <dbReference type="NCBI Taxonomy" id="544730"/>
    <lineage>
        <taxon>Eukaryota</taxon>
        <taxon>Viridiplantae</taxon>
        <taxon>Streptophyta</taxon>
        <taxon>Embryophyta</taxon>
        <taxon>Tracheophyta</taxon>
        <taxon>Spermatophyta</taxon>
        <taxon>Magnoliopsida</taxon>
        <taxon>Liliopsida</taxon>
        <taxon>Poales</taxon>
        <taxon>Cyperaceae</taxon>
        <taxon>Cyperoideae</taxon>
        <taxon>Cariceae</taxon>
        <taxon>Carex</taxon>
        <taxon>Carex subgen. Euthyceras</taxon>
    </lineage>
</organism>
<dbReference type="Proteomes" id="UP000623129">
    <property type="component" value="Unassembled WGS sequence"/>
</dbReference>
<dbReference type="InterPro" id="IPR012677">
    <property type="entry name" value="Nucleotide-bd_a/b_plait_sf"/>
</dbReference>
<evidence type="ECO:0000256" key="2">
    <source>
        <dbReference type="PROSITE-ProRule" id="PRU00176"/>
    </source>
</evidence>
<sequence length="278" mass="30329">MAASSSVASSSNFAPQFRSRFGDTSQTKIFVGGLPWETTSEELHAFFIQFGEILEAVVITDRVTGRSKGYGFVTFREPESARRAVADPNPIIGGRRSNCNIASLGRPHPFTARGRGQGMGLYYSPQQHIRPVYGRLPAQMQPSSPAMYPPGYYGYPTYHADYAYQQALYSQMSPQYYQYGQTSPSPGTPQPYNYPQIGFTTNPRAGLQSPQLGAQSPYIQQPTALIDPSFITPVASSLHSLQLQPPPNPRAPVNPPASESQAAESLQEKEPSAEGAET</sequence>
<dbReference type="GO" id="GO:0003723">
    <property type="term" value="F:RNA binding"/>
    <property type="evidence" value="ECO:0007669"/>
    <property type="project" value="UniProtKB-UniRule"/>
</dbReference>
<evidence type="ECO:0000256" key="1">
    <source>
        <dbReference type="ARBA" id="ARBA00022884"/>
    </source>
</evidence>
<dbReference type="EMBL" id="SWLB01000013">
    <property type="protein sequence ID" value="KAF3331191.1"/>
    <property type="molecule type" value="Genomic_DNA"/>
</dbReference>
<dbReference type="Gene3D" id="3.30.70.330">
    <property type="match status" value="1"/>
</dbReference>
<dbReference type="InterPro" id="IPR000504">
    <property type="entry name" value="RRM_dom"/>
</dbReference>